<dbReference type="Pfam" id="PF01266">
    <property type="entry name" value="DAO"/>
    <property type="match status" value="1"/>
</dbReference>
<sequence length="345" mass="35802">MASTQDVTILGAGIIGLSIAWACRARDATVTVIEPCGPGAGASGGLVGALAPHVPEAWNEKKAFQLDSLLAARGFWADVAEATPCDPGYTATGRLQPLAEDAAVRLAHARSVTARDLWQGRAEWIVTDAPGPFAPRAPTGLYVRDTLSAHLHPRRAVTALADALRRRGAAIEAEGQPRGPVIHATGAAGLDLLSESFGRPVGQGIKGQAALLGHDARGAAQVFVDGLHIVPHADGTTAIGSTTERAFDAPTTTDAQLDEVIARARAALPALADAPVLERWAGLRPRARSRAPILGAWPGREGHFIANGGFKIGFGMAPGIADVMADLVLEGRDRIPAPFRFDPGG</sequence>
<proteinExistence type="predicted"/>
<dbReference type="EMBL" id="SNAA01000019">
    <property type="protein sequence ID" value="TDL76057.1"/>
    <property type="molecule type" value="Genomic_DNA"/>
</dbReference>
<evidence type="ECO:0000259" key="2">
    <source>
        <dbReference type="Pfam" id="PF01266"/>
    </source>
</evidence>
<reference evidence="3 4" key="1">
    <citation type="submission" date="2019-03" db="EMBL/GenBank/DDBJ databases">
        <title>Primorskyibacter sp. SS33 isolated from sediments.</title>
        <authorList>
            <person name="Xunke S."/>
        </authorList>
    </citation>
    <scope>NUCLEOTIDE SEQUENCE [LARGE SCALE GENOMIC DNA]</scope>
    <source>
        <strain evidence="3 4">SS33</strain>
    </source>
</reference>
<accession>A0A4R6A0Y8</accession>
<gene>
    <name evidence="3" type="ORF">E2L08_14620</name>
</gene>
<dbReference type="PANTHER" id="PTHR13847">
    <property type="entry name" value="SARCOSINE DEHYDROGENASE-RELATED"/>
    <property type="match status" value="1"/>
</dbReference>
<evidence type="ECO:0000313" key="3">
    <source>
        <dbReference type="EMBL" id="TDL76057.1"/>
    </source>
</evidence>
<dbReference type="SUPFAM" id="SSF54373">
    <property type="entry name" value="FAD-linked reductases, C-terminal domain"/>
    <property type="match status" value="1"/>
</dbReference>
<dbReference type="GO" id="GO:0005737">
    <property type="term" value="C:cytoplasm"/>
    <property type="evidence" value="ECO:0007669"/>
    <property type="project" value="TreeGrafter"/>
</dbReference>
<dbReference type="SUPFAM" id="SSF51971">
    <property type="entry name" value="Nucleotide-binding domain"/>
    <property type="match status" value="1"/>
</dbReference>
<dbReference type="OrthoDB" id="7818064at2"/>
<keyword evidence="1" id="KW-0560">Oxidoreductase</keyword>
<dbReference type="Gene3D" id="3.50.50.60">
    <property type="entry name" value="FAD/NAD(P)-binding domain"/>
    <property type="match status" value="2"/>
</dbReference>
<feature type="domain" description="FAD dependent oxidoreductase" evidence="2">
    <location>
        <begin position="6"/>
        <end position="327"/>
    </location>
</feature>
<dbReference type="GO" id="GO:0016491">
    <property type="term" value="F:oxidoreductase activity"/>
    <property type="evidence" value="ECO:0007669"/>
    <property type="project" value="UniProtKB-KW"/>
</dbReference>
<comment type="caution">
    <text evidence="3">The sequence shown here is derived from an EMBL/GenBank/DDBJ whole genome shotgun (WGS) entry which is preliminary data.</text>
</comment>
<dbReference type="InterPro" id="IPR036188">
    <property type="entry name" value="FAD/NAD-bd_sf"/>
</dbReference>
<dbReference type="Gene3D" id="3.30.9.10">
    <property type="entry name" value="D-Amino Acid Oxidase, subunit A, domain 2"/>
    <property type="match status" value="2"/>
</dbReference>
<evidence type="ECO:0000313" key="4">
    <source>
        <dbReference type="Proteomes" id="UP000295701"/>
    </source>
</evidence>
<evidence type="ECO:0000256" key="1">
    <source>
        <dbReference type="ARBA" id="ARBA00023002"/>
    </source>
</evidence>
<name>A0A4R6A0Y8_9RHOB</name>
<dbReference type="Proteomes" id="UP000295701">
    <property type="component" value="Unassembled WGS sequence"/>
</dbReference>
<dbReference type="AlphaFoldDB" id="A0A4R6A0Y8"/>
<protein>
    <submittedName>
        <fullName evidence="3">FAD-binding oxidoreductase</fullName>
    </submittedName>
</protein>
<keyword evidence="4" id="KW-1185">Reference proteome</keyword>
<organism evidence="3 4">
    <name type="scientific">Palleronia sediminis</name>
    <dbReference type="NCBI Taxonomy" id="2547833"/>
    <lineage>
        <taxon>Bacteria</taxon>
        <taxon>Pseudomonadati</taxon>
        <taxon>Pseudomonadota</taxon>
        <taxon>Alphaproteobacteria</taxon>
        <taxon>Rhodobacterales</taxon>
        <taxon>Roseobacteraceae</taxon>
        <taxon>Palleronia</taxon>
    </lineage>
</organism>
<dbReference type="RefSeq" id="WP_133397838.1">
    <property type="nucleotide sequence ID" value="NZ_SNAA01000019.1"/>
</dbReference>
<dbReference type="InterPro" id="IPR006076">
    <property type="entry name" value="FAD-dep_OxRdtase"/>
</dbReference>
<dbReference type="PANTHER" id="PTHR13847:SF289">
    <property type="entry name" value="GLYCINE OXIDASE"/>
    <property type="match status" value="1"/>
</dbReference>